<dbReference type="PANTHER" id="PTHR33285">
    <property type="entry name" value="PHYTOSULFOKINES 3"/>
    <property type="match status" value="1"/>
</dbReference>
<evidence type="ECO:0000256" key="1">
    <source>
        <dbReference type="ARBA" id="ARBA00004613"/>
    </source>
</evidence>
<evidence type="ECO:0000256" key="9">
    <source>
        <dbReference type="RuleBase" id="RU368031"/>
    </source>
</evidence>
<keyword evidence="5 9" id="KW-0765">Sulfation</keyword>
<keyword evidence="6 9" id="KW-0732">Signal</keyword>
<dbReference type="Pfam" id="PF06404">
    <property type="entry name" value="PSK"/>
    <property type="match status" value="1"/>
</dbReference>
<dbReference type="InterPro" id="IPR009438">
    <property type="entry name" value="Phytosulfokine"/>
</dbReference>
<evidence type="ECO:0000313" key="11">
    <source>
        <dbReference type="RefSeq" id="XP_004498978.1"/>
    </source>
</evidence>
<reference evidence="10" key="1">
    <citation type="journal article" date="2013" name="Nat. Biotechnol.">
        <title>Draft genome sequence of chickpea (Cicer arietinum) provides a resource for trait improvement.</title>
        <authorList>
            <person name="Varshney R.K."/>
            <person name="Song C."/>
            <person name="Saxena R.K."/>
            <person name="Azam S."/>
            <person name="Yu S."/>
            <person name="Sharpe A.G."/>
            <person name="Cannon S."/>
            <person name="Baek J."/>
            <person name="Rosen B.D."/>
            <person name="Tar'an B."/>
            <person name="Millan T."/>
            <person name="Zhang X."/>
            <person name="Ramsay L.D."/>
            <person name="Iwata A."/>
            <person name="Wang Y."/>
            <person name="Nelson W."/>
            <person name="Farmer A.D."/>
            <person name="Gaur P.M."/>
            <person name="Soderlund C."/>
            <person name="Penmetsa R.V."/>
            <person name="Xu C."/>
            <person name="Bharti A.K."/>
            <person name="He W."/>
            <person name="Winter P."/>
            <person name="Zhao S."/>
            <person name="Hane J.K."/>
            <person name="Carrasquilla-Garcia N."/>
            <person name="Condie J.A."/>
            <person name="Upadhyaya H.D."/>
            <person name="Luo M.C."/>
            <person name="Thudi M."/>
            <person name="Gowda C.L."/>
            <person name="Singh N.P."/>
            <person name="Lichtenzveig J."/>
            <person name="Gali K.K."/>
            <person name="Rubio J."/>
            <person name="Nadarajan N."/>
            <person name="Dolezel J."/>
            <person name="Bansal K.C."/>
            <person name="Xu X."/>
            <person name="Edwards D."/>
            <person name="Zhang G."/>
            <person name="Kahl G."/>
            <person name="Gil J."/>
            <person name="Singh K.B."/>
            <person name="Datta S.K."/>
            <person name="Jackson S.A."/>
            <person name="Wang J."/>
            <person name="Cook D.R."/>
        </authorList>
    </citation>
    <scope>NUCLEOTIDE SEQUENCE [LARGE SCALE GENOMIC DNA]</scope>
    <source>
        <strain evidence="10">cv. CDC Frontier</strain>
    </source>
</reference>
<accession>A0A1S2Y5S4</accession>
<keyword evidence="3 9" id="KW-0217">Developmental protein</keyword>
<reference evidence="11" key="2">
    <citation type="submission" date="2025-08" db="UniProtKB">
        <authorList>
            <consortium name="RefSeq"/>
        </authorList>
    </citation>
    <scope>IDENTIFICATION</scope>
    <source>
        <tissue evidence="11">Etiolated seedlings</tissue>
    </source>
</reference>
<comment type="function">
    <text evidence="9">Promotes plant cell differentiation, organogenesis and somatic embryogenesis as well as cell proliferation.</text>
</comment>
<gene>
    <name evidence="11" type="primary">LOC101507920</name>
</gene>
<keyword evidence="8 9" id="KW-0339">Growth factor</keyword>
<dbReference type="GeneID" id="101507920"/>
<feature type="chain" id="PRO_5031606769" description="Phytosulfokine" evidence="9">
    <location>
        <begin position="22"/>
        <end position="80"/>
    </location>
</feature>
<dbReference type="PaxDb" id="3827-XP_004498978.1"/>
<evidence type="ECO:0000256" key="8">
    <source>
        <dbReference type="ARBA" id="ARBA00023030"/>
    </source>
</evidence>
<evidence type="ECO:0000256" key="7">
    <source>
        <dbReference type="ARBA" id="ARBA00022782"/>
    </source>
</evidence>
<keyword evidence="7 9" id="KW-0221">Differentiation</keyword>
<comment type="PTM">
    <text evidence="9">Sulfation is important for activity and for the binding to a putative membrane receptor.</text>
</comment>
<dbReference type="GO" id="GO:0008283">
    <property type="term" value="P:cell population proliferation"/>
    <property type="evidence" value="ECO:0007669"/>
    <property type="project" value="UniProtKB-UniRule"/>
</dbReference>
<dbReference type="STRING" id="3827.A0A1S2Y5S4"/>
<dbReference type="KEGG" id="cam:101507920"/>
<feature type="signal peptide" evidence="9">
    <location>
        <begin position="1"/>
        <end position="21"/>
    </location>
</feature>
<evidence type="ECO:0000313" key="10">
    <source>
        <dbReference type="Proteomes" id="UP000087171"/>
    </source>
</evidence>
<dbReference type="RefSeq" id="XP_004498978.1">
    <property type="nucleotide sequence ID" value="XM_004498921.3"/>
</dbReference>
<keyword evidence="4 9" id="KW-0964">Secreted</keyword>
<dbReference type="PANTHER" id="PTHR33285:SF55">
    <property type="entry name" value="PHYTOSULFOKINES 3"/>
    <property type="match status" value="1"/>
</dbReference>
<proteinExistence type="inferred from homology"/>
<name>A0A1S2Y5S4_CICAR</name>
<evidence type="ECO:0000256" key="6">
    <source>
        <dbReference type="ARBA" id="ARBA00022729"/>
    </source>
</evidence>
<organism evidence="10 11">
    <name type="scientific">Cicer arietinum</name>
    <name type="common">Chickpea</name>
    <name type="synonym">Garbanzo</name>
    <dbReference type="NCBI Taxonomy" id="3827"/>
    <lineage>
        <taxon>Eukaryota</taxon>
        <taxon>Viridiplantae</taxon>
        <taxon>Streptophyta</taxon>
        <taxon>Embryophyta</taxon>
        <taxon>Tracheophyta</taxon>
        <taxon>Spermatophyta</taxon>
        <taxon>Magnoliopsida</taxon>
        <taxon>eudicotyledons</taxon>
        <taxon>Gunneridae</taxon>
        <taxon>Pentapetalae</taxon>
        <taxon>rosids</taxon>
        <taxon>fabids</taxon>
        <taxon>Fabales</taxon>
        <taxon>Fabaceae</taxon>
        <taxon>Papilionoideae</taxon>
        <taxon>50 kb inversion clade</taxon>
        <taxon>NPAAA clade</taxon>
        <taxon>Hologalegina</taxon>
        <taxon>IRL clade</taxon>
        <taxon>Cicereae</taxon>
        <taxon>Cicer</taxon>
    </lineage>
</organism>
<comment type="similarity">
    <text evidence="2 9">Belongs to the phytosulfokine family.</text>
</comment>
<dbReference type="GO" id="GO:0008083">
    <property type="term" value="F:growth factor activity"/>
    <property type="evidence" value="ECO:0007669"/>
    <property type="project" value="UniProtKB-UniRule"/>
</dbReference>
<dbReference type="GO" id="GO:0030154">
    <property type="term" value="P:cell differentiation"/>
    <property type="evidence" value="ECO:0007669"/>
    <property type="project" value="UniProtKB-UniRule"/>
</dbReference>
<evidence type="ECO:0000256" key="5">
    <source>
        <dbReference type="ARBA" id="ARBA00022641"/>
    </source>
</evidence>
<keyword evidence="10" id="KW-1185">Reference proteome</keyword>
<dbReference type="GO" id="GO:0005576">
    <property type="term" value="C:extracellular region"/>
    <property type="evidence" value="ECO:0007669"/>
    <property type="project" value="UniProtKB-SubCell"/>
</dbReference>
<evidence type="ECO:0000256" key="2">
    <source>
        <dbReference type="ARBA" id="ARBA00010781"/>
    </source>
</evidence>
<evidence type="ECO:0000256" key="4">
    <source>
        <dbReference type="ARBA" id="ARBA00022525"/>
    </source>
</evidence>
<protein>
    <recommendedName>
        <fullName evidence="9">Phytosulfokine</fullName>
    </recommendedName>
    <component>
        <recommendedName>
            <fullName evidence="9">Phytosulfokine-alpha</fullName>
            <shortName evidence="9">PSK-alpha</shortName>
            <shortName evidence="9">Phytosulfokine-a</shortName>
        </recommendedName>
    </component>
    <component>
        <recommendedName>
            <fullName evidence="9">Phytosulfokine-beta</fullName>
            <shortName evidence="9">PSK-beta</shortName>
            <shortName evidence="9">Phytosulfokine-b</shortName>
        </recommendedName>
    </component>
</protein>
<dbReference type="AlphaFoldDB" id="A0A1S2Y5S4"/>
<evidence type="ECO:0000256" key="3">
    <source>
        <dbReference type="ARBA" id="ARBA00022473"/>
    </source>
</evidence>
<comment type="PTM">
    <text evidence="9">PSK-alpha is produced by endopeptidase digestion. PSK-beta is produced from PSK-alpha by exopeptidase digestion.</text>
</comment>
<dbReference type="Proteomes" id="UP000087171">
    <property type="component" value="Chromosome Ca4"/>
</dbReference>
<comment type="subcellular location">
    <subcellularLocation>
        <location evidence="1 9">Secreted</location>
    </subcellularLocation>
</comment>
<sequence length="80" mass="8979">MSKLSTIFTLVLLLSFTLTFASRPNLGFKGVSSLHEDVVVNKALSEELDDESCEGEEECLTRRTLAAHIDYIYTQNKPKN</sequence>